<proteinExistence type="predicted"/>
<gene>
    <name evidence="2" type="ORF">CLODIP_2_CD07346</name>
</gene>
<evidence type="ECO:0000256" key="1">
    <source>
        <dbReference type="SAM" id="MobiDB-lite"/>
    </source>
</evidence>
<evidence type="ECO:0000313" key="3">
    <source>
        <dbReference type="Proteomes" id="UP000494165"/>
    </source>
</evidence>
<feature type="compositionally biased region" description="Basic and acidic residues" evidence="1">
    <location>
        <begin position="593"/>
        <end position="613"/>
    </location>
</feature>
<feature type="compositionally biased region" description="Basic and acidic residues" evidence="1">
    <location>
        <begin position="700"/>
        <end position="715"/>
    </location>
</feature>
<accession>A0A8S1DYJ4</accession>
<feature type="compositionally biased region" description="Basic and acidic residues" evidence="1">
    <location>
        <begin position="548"/>
        <end position="581"/>
    </location>
</feature>
<dbReference type="AlphaFoldDB" id="A0A8S1DYJ4"/>
<feature type="compositionally biased region" description="Basic and acidic residues" evidence="1">
    <location>
        <begin position="648"/>
        <end position="664"/>
    </location>
</feature>
<protein>
    <submittedName>
        <fullName evidence="2">Uncharacterized protein</fullName>
    </submittedName>
</protein>
<feature type="compositionally biased region" description="Basic and acidic residues" evidence="1">
    <location>
        <begin position="622"/>
        <end position="638"/>
    </location>
</feature>
<dbReference type="EMBL" id="CADEPI010000463">
    <property type="protein sequence ID" value="CAB3386213.1"/>
    <property type="molecule type" value="Genomic_DNA"/>
</dbReference>
<organism evidence="2 3">
    <name type="scientific">Cloeon dipterum</name>
    <dbReference type="NCBI Taxonomy" id="197152"/>
    <lineage>
        <taxon>Eukaryota</taxon>
        <taxon>Metazoa</taxon>
        <taxon>Ecdysozoa</taxon>
        <taxon>Arthropoda</taxon>
        <taxon>Hexapoda</taxon>
        <taxon>Insecta</taxon>
        <taxon>Pterygota</taxon>
        <taxon>Palaeoptera</taxon>
        <taxon>Ephemeroptera</taxon>
        <taxon>Pisciforma</taxon>
        <taxon>Baetidae</taxon>
        <taxon>Cloeon</taxon>
    </lineage>
</organism>
<dbReference type="InterPro" id="IPR036397">
    <property type="entry name" value="RNaseH_sf"/>
</dbReference>
<feature type="region of interest" description="Disordered" evidence="1">
    <location>
        <begin position="1"/>
        <end position="20"/>
    </location>
</feature>
<dbReference type="Proteomes" id="UP000494165">
    <property type="component" value="Unassembled WGS sequence"/>
</dbReference>
<feature type="compositionally biased region" description="Basic and acidic residues" evidence="1">
    <location>
        <begin position="529"/>
        <end position="538"/>
    </location>
</feature>
<name>A0A8S1DYJ4_9INSE</name>
<comment type="caution">
    <text evidence="2">The sequence shown here is derived from an EMBL/GenBank/DDBJ whole genome shotgun (WGS) entry which is preliminary data.</text>
</comment>
<sequence>MSLISSPVDTPTGGDMDPTQLPELVLVLVEPESQVVLSTSEGCSWTSDPPAPVPLPWFLADENPTRSDKQDASAGSSKADLGQTTSMARLRAAEGLAAQQETNIHFQKSRDAVARVDEPEVALVEDEEPQPLQEEVAKQPEQPDLEVVEVTIDEPVAKINYKEPVHLENPMPYPLRFDESGACLVHIGSYGCKWRTPQLLAGVGAFFAFSYPCNVSRALDSRIEWDEDDAVVVAAILACQRARAAGLHKLRICTSNYNLKGLVERHQNRAAPIGIQTYLSHSMQLAILGLQIEWSLVSAITAGQCCAFKLAFQGAHDQIGPIWLTAASQQDKKVKRKDVPDKQIKMAKTGKEYVCNVSEALDPRLRLDAYVMAATFACKNAKAAGLYKLLICTHWVRRLMAAINRHRRGAPLKGIQATLSPNQREIHSAAPLLFLSGLTAFLVIMSKRDPAAKYRIAIAHSKRRRLYLNDFEPSERGACHRVPDGPKDKSKEAKEAVSAIRYVLPPTRYDTSAIPCRFEAKDEVPQPVVLREDKDKAAARVAPPTRFDTAEARDKTTDKVVQRMQREDSAKRPEKKDEKAAPPKPLNTGTVRRASEQKEYKAKEKAAPARRIETASAWRSSSEAKDKVPQQSSREDGAKAGARVAPPRRLDTCRSLPEAKDKVIGRVVQAKKPEEKDAARVAPPKPLNSATVRRACAPDAKAEAKKAPEKKKDEQPQPAEKAPKPKSKYTHVFVRGLLYKDPVDKHLTHAGAGVYFRKGDKRQVNCSMDSVNELRDKPIPSIASAYAALLAINVAKYHGVEYLTIHTCCKKLMNCSIRLAARFTPDALQRCKNASQVAVVKVVDASVELESLRWRLIEKDSESKRFRYATRLAEKAALDYVEVDGR</sequence>
<reference evidence="2 3" key="1">
    <citation type="submission" date="2020-04" db="EMBL/GenBank/DDBJ databases">
        <authorList>
            <person name="Alioto T."/>
            <person name="Alioto T."/>
            <person name="Gomez Garrido J."/>
        </authorList>
    </citation>
    <scope>NUCLEOTIDE SEQUENCE [LARGE SCALE GENOMIC DNA]</scope>
</reference>
<keyword evidence="3" id="KW-1185">Reference proteome</keyword>
<feature type="region of interest" description="Disordered" evidence="1">
    <location>
        <begin position="58"/>
        <end position="83"/>
    </location>
</feature>
<dbReference type="GO" id="GO:0003676">
    <property type="term" value="F:nucleic acid binding"/>
    <property type="evidence" value="ECO:0007669"/>
    <property type="project" value="InterPro"/>
</dbReference>
<evidence type="ECO:0000313" key="2">
    <source>
        <dbReference type="EMBL" id="CAB3386213.1"/>
    </source>
</evidence>
<dbReference type="Gene3D" id="3.30.420.10">
    <property type="entry name" value="Ribonuclease H-like superfamily/Ribonuclease H"/>
    <property type="match status" value="1"/>
</dbReference>
<feature type="region of interest" description="Disordered" evidence="1">
    <location>
        <begin position="529"/>
        <end position="726"/>
    </location>
</feature>